<name>A0A6C0L7B1_9ZZZZ</name>
<protein>
    <recommendedName>
        <fullName evidence="2">Nudix hydrolase domain-containing protein</fullName>
    </recommendedName>
</protein>
<evidence type="ECO:0008006" key="2">
    <source>
        <dbReference type="Google" id="ProtNLM"/>
    </source>
</evidence>
<sequence>MRYSGAGVLFTNGTHVLAGYQPKKESPCISGIGGKRELRDTSYIYTGLREFLEEIFDLPDTLHASCIELIQEHITPLRIVELGVYINIVYTFENLETILTILTQNKIHSPLYDTFPQTMNDLLYKRKIGDQEITHLAILPRISNHGDCPFVGREFIKDMRFI</sequence>
<dbReference type="EMBL" id="MN740441">
    <property type="protein sequence ID" value="QHU26483.1"/>
    <property type="molecule type" value="Genomic_DNA"/>
</dbReference>
<reference evidence="1" key="1">
    <citation type="journal article" date="2020" name="Nature">
        <title>Giant virus diversity and host interactions through global metagenomics.</title>
        <authorList>
            <person name="Schulz F."/>
            <person name="Roux S."/>
            <person name="Paez-Espino D."/>
            <person name="Jungbluth S."/>
            <person name="Walsh D.A."/>
            <person name="Denef V.J."/>
            <person name="McMahon K.D."/>
            <person name="Konstantinidis K.T."/>
            <person name="Eloe-Fadrosh E.A."/>
            <person name="Kyrpides N.C."/>
            <person name="Woyke T."/>
        </authorList>
    </citation>
    <scope>NUCLEOTIDE SEQUENCE</scope>
    <source>
        <strain evidence="1">GVMAG-M-3300027759-16</strain>
    </source>
</reference>
<proteinExistence type="predicted"/>
<evidence type="ECO:0000313" key="1">
    <source>
        <dbReference type="EMBL" id="QHU26483.1"/>
    </source>
</evidence>
<organism evidence="1">
    <name type="scientific">viral metagenome</name>
    <dbReference type="NCBI Taxonomy" id="1070528"/>
    <lineage>
        <taxon>unclassified sequences</taxon>
        <taxon>metagenomes</taxon>
        <taxon>organismal metagenomes</taxon>
    </lineage>
</organism>
<dbReference type="AlphaFoldDB" id="A0A6C0L7B1"/>
<accession>A0A6C0L7B1</accession>